<dbReference type="AlphaFoldDB" id="A9NMG1"/>
<protein>
    <submittedName>
        <fullName evidence="2">Uncharacterized protein</fullName>
    </submittedName>
</protein>
<feature type="compositionally biased region" description="Basic and acidic residues" evidence="1">
    <location>
        <begin position="11"/>
        <end position="35"/>
    </location>
</feature>
<reference evidence="2" key="1">
    <citation type="journal article" date="2008" name="BMC Genomics">
        <title>A conifer genomics resource of 200,000 spruce (Picea spp.) ESTs and 6,464 high-quality, sequence-finished full-length cDNAs for Sitka spruce (Picea sitchensis).</title>
        <authorList>
            <person name="Ralph S.G."/>
            <person name="Chun H.J."/>
            <person name="Kolosova N."/>
            <person name="Cooper D."/>
            <person name="Oddy C."/>
            <person name="Ritland C.E."/>
            <person name="Kirkpatrick R."/>
            <person name="Moore R."/>
            <person name="Barber S."/>
            <person name="Holt R.A."/>
            <person name="Jones S.J."/>
            <person name="Marra M.A."/>
            <person name="Douglas C.J."/>
            <person name="Ritland K."/>
            <person name="Bohlmann J."/>
        </authorList>
    </citation>
    <scope>NUCLEOTIDE SEQUENCE</scope>
    <source>
        <tissue evidence="2">Green portion of the leader tissue</tissue>
    </source>
</reference>
<name>A9NMG1_PICSI</name>
<dbReference type="EMBL" id="EF082465">
    <property type="protein sequence ID" value="ABK21822.1"/>
    <property type="molecule type" value="mRNA"/>
</dbReference>
<feature type="region of interest" description="Disordered" evidence="1">
    <location>
        <begin position="1"/>
        <end position="37"/>
    </location>
</feature>
<evidence type="ECO:0000313" key="2">
    <source>
        <dbReference type="EMBL" id="ABK21822.1"/>
    </source>
</evidence>
<accession>A9NMG1</accession>
<evidence type="ECO:0000256" key="1">
    <source>
        <dbReference type="SAM" id="MobiDB-lite"/>
    </source>
</evidence>
<sequence length="59" mass="6743">MEYSKDGLSPVEKRQRVEEKDDGGYPSDDEKRKGTVGEFTAKSFSSLTWQELHDGFWAS</sequence>
<organism evidence="2">
    <name type="scientific">Picea sitchensis</name>
    <name type="common">Sitka spruce</name>
    <name type="synonym">Pinus sitchensis</name>
    <dbReference type="NCBI Taxonomy" id="3332"/>
    <lineage>
        <taxon>Eukaryota</taxon>
        <taxon>Viridiplantae</taxon>
        <taxon>Streptophyta</taxon>
        <taxon>Embryophyta</taxon>
        <taxon>Tracheophyta</taxon>
        <taxon>Spermatophyta</taxon>
        <taxon>Pinopsida</taxon>
        <taxon>Pinidae</taxon>
        <taxon>Conifers I</taxon>
        <taxon>Pinales</taxon>
        <taxon>Pinaceae</taxon>
        <taxon>Picea</taxon>
    </lineage>
</organism>
<proteinExistence type="evidence at transcript level"/>